<dbReference type="AlphaFoldDB" id="A0A1B2JCV8"/>
<dbReference type="EMBL" id="CP014585">
    <property type="protein sequence ID" value="ANZ75655.1"/>
    <property type="molecule type" value="Genomic_DNA"/>
</dbReference>
<evidence type="ECO:0000259" key="4">
    <source>
        <dbReference type="Pfam" id="PF06428"/>
    </source>
</evidence>
<feature type="compositionally biased region" description="Basic and acidic residues" evidence="3">
    <location>
        <begin position="589"/>
        <end position="616"/>
    </location>
</feature>
<dbReference type="Pfam" id="PF06428">
    <property type="entry name" value="Sec2p"/>
    <property type="match status" value="1"/>
</dbReference>
<feature type="region of interest" description="Disordered" evidence="3">
    <location>
        <begin position="175"/>
        <end position="197"/>
    </location>
</feature>
<organism evidence="5 6">
    <name type="scientific">Komagataella pastoris</name>
    <name type="common">Yeast</name>
    <name type="synonym">Pichia pastoris</name>
    <dbReference type="NCBI Taxonomy" id="4922"/>
    <lineage>
        <taxon>Eukaryota</taxon>
        <taxon>Fungi</taxon>
        <taxon>Dikarya</taxon>
        <taxon>Ascomycota</taxon>
        <taxon>Saccharomycotina</taxon>
        <taxon>Pichiomycetes</taxon>
        <taxon>Pichiales</taxon>
        <taxon>Pichiaceae</taxon>
        <taxon>Komagataella</taxon>
    </lineage>
</organism>
<name>A0A1B2JCV8_PICPA</name>
<accession>A0A1B2JCV8</accession>
<evidence type="ECO:0000313" key="5">
    <source>
        <dbReference type="EMBL" id="ANZ75655.1"/>
    </source>
</evidence>
<evidence type="ECO:0000256" key="2">
    <source>
        <dbReference type="SAM" id="Coils"/>
    </source>
</evidence>
<dbReference type="InterPro" id="IPR009449">
    <property type="entry name" value="Sec2_N"/>
</dbReference>
<dbReference type="GO" id="GO:0070319">
    <property type="term" value="C:Golgi to plasma membrane transport vesicle"/>
    <property type="evidence" value="ECO:0007669"/>
    <property type="project" value="TreeGrafter"/>
</dbReference>
<dbReference type="GO" id="GO:0005085">
    <property type="term" value="F:guanyl-nucleotide exchange factor activity"/>
    <property type="evidence" value="ECO:0007669"/>
    <property type="project" value="InterPro"/>
</dbReference>
<evidence type="ECO:0000256" key="1">
    <source>
        <dbReference type="ARBA" id="ARBA00023054"/>
    </source>
</evidence>
<dbReference type="SUPFAM" id="SSF144284">
    <property type="entry name" value="Sec2 N-terminal region"/>
    <property type="match status" value="1"/>
</dbReference>
<gene>
    <name evidence="5" type="primary">SEC2</name>
    <name evidence="5" type="ORF">ATY40_BA7501872</name>
</gene>
<dbReference type="OrthoDB" id="1748564at2759"/>
<dbReference type="InterPro" id="IPR040351">
    <property type="entry name" value="RAB3IL/RAB3IP/Sec2"/>
</dbReference>
<feature type="region of interest" description="Disordered" evidence="3">
    <location>
        <begin position="552"/>
        <end position="647"/>
    </location>
</feature>
<dbReference type="Pfam" id="PF25555">
    <property type="entry name" value="RAB3A-like_C"/>
    <property type="match status" value="1"/>
</dbReference>
<dbReference type="CDD" id="cd21044">
    <property type="entry name" value="Rab11BD_RAB3IP_like"/>
    <property type="match status" value="1"/>
</dbReference>
<dbReference type="PANTHER" id="PTHR14430:SF0">
    <property type="entry name" value="SEC2P DOMAIN-CONTAINING PROTEIN"/>
    <property type="match status" value="1"/>
</dbReference>
<protein>
    <submittedName>
        <fullName evidence="5">BA75_01872T0</fullName>
    </submittedName>
</protein>
<dbReference type="GO" id="GO:0051286">
    <property type="term" value="C:cell tip"/>
    <property type="evidence" value="ECO:0007669"/>
    <property type="project" value="TreeGrafter"/>
</dbReference>
<keyword evidence="1 2" id="KW-0175">Coiled coil</keyword>
<feature type="domain" description="GDP/GTP exchange factor Sec2 N-terminal" evidence="4">
    <location>
        <begin position="33"/>
        <end position="165"/>
    </location>
</feature>
<sequence>MPNTDISNSLERTSPEMDLLSEKLVSAMTRNFNLETELLDLRKNLEFNKSKVNGLESVKTERDQLKERVKSLEENVKSTNIELQAAFRLRQDAEEECVKLRHEIEELSASLFDEANTMVSDARKETHSTQIQNRRLALTIKEKDDMIESLSEELTTLKHIIENMENERISRAKTATPTLTQENSFASPSQSAQEEHNGTSYFMNSQSEIGQKDSQKNINSGDLPSSNLADIFGSPDLENYNGTYIYSPIYNSLRLDQEGFQDFKRFVTFLQGRAMKSFDYAAIKELALFKKLMLEDIEPALRLDLAPGVSYFNRKPFLSAIVEGRVVIEPISGINEAWKLGHQRNTDTETKLFSYPSDSPPVATMEECAICGESRNDILEHARLYTLKIQRKSKSKPASASSIILPQSIVPTHLYQYSLCTFCVSRIRTICELFALLRIINDSDKTKIWIFSREDVYVKAWCEINKLRAKIFWARIGTWDHVDNNRGNSSLPLLESYGPITKMNDSSSELKVSLDIENVSKETLSVDSNTDFETHGANTKSKEVLLETEDQQRAGEDLKSDVTPTDPTTKEFSEKVLDGVQQSGDGSENDTRNQLDVSQEHQLQEGKNQDSEQKNDDEIEASTASSPKAEVSSDNSAESDESYKDAS</sequence>
<feature type="compositionally biased region" description="Basic and acidic residues" evidence="3">
    <location>
        <begin position="568"/>
        <end position="577"/>
    </location>
</feature>
<evidence type="ECO:0000256" key="3">
    <source>
        <dbReference type="SAM" id="MobiDB-lite"/>
    </source>
</evidence>
<feature type="coiled-coil region" evidence="2">
    <location>
        <begin position="55"/>
        <end position="167"/>
    </location>
</feature>
<proteinExistence type="predicted"/>
<dbReference type="GO" id="GO:0006887">
    <property type="term" value="P:exocytosis"/>
    <property type="evidence" value="ECO:0007669"/>
    <property type="project" value="TreeGrafter"/>
</dbReference>
<feature type="compositionally biased region" description="Polar residues" evidence="3">
    <location>
        <begin position="622"/>
        <end position="636"/>
    </location>
</feature>
<evidence type="ECO:0000313" key="6">
    <source>
        <dbReference type="Proteomes" id="UP000094565"/>
    </source>
</evidence>
<dbReference type="Gene3D" id="6.10.140.910">
    <property type="match status" value="1"/>
</dbReference>
<dbReference type="PANTHER" id="PTHR14430">
    <property type="entry name" value="RABIN3-RELATED"/>
    <property type="match status" value="1"/>
</dbReference>
<keyword evidence="6" id="KW-1185">Reference proteome</keyword>
<reference evidence="5 6" key="1">
    <citation type="submission" date="2016-02" db="EMBL/GenBank/DDBJ databases">
        <title>Comparative genomic and transcriptomic foundation for Pichia pastoris.</title>
        <authorList>
            <person name="Love K.R."/>
            <person name="Shah K.A."/>
            <person name="Whittaker C.A."/>
            <person name="Wu J."/>
            <person name="Bartlett M.C."/>
            <person name="Ma D."/>
            <person name="Leeson R.L."/>
            <person name="Priest M."/>
            <person name="Young S.K."/>
            <person name="Love J.C."/>
        </authorList>
    </citation>
    <scope>NUCLEOTIDE SEQUENCE [LARGE SCALE GENOMIC DNA]</scope>
    <source>
        <strain evidence="5 6">ATCC 28485</strain>
    </source>
</reference>
<dbReference type="Proteomes" id="UP000094565">
    <property type="component" value="Chromosome 2"/>
</dbReference>